<gene>
    <name evidence="4" type="ORF">H9661_16550</name>
</gene>
<feature type="domain" description="N-acetyltransferase" evidence="3">
    <location>
        <begin position="1"/>
        <end position="160"/>
    </location>
</feature>
<dbReference type="Proteomes" id="UP000627781">
    <property type="component" value="Unassembled WGS sequence"/>
</dbReference>
<reference evidence="4 5" key="1">
    <citation type="submission" date="2020-08" db="EMBL/GenBank/DDBJ databases">
        <title>A Genomic Blueprint of the Chicken Gut Microbiome.</title>
        <authorList>
            <person name="Gilroy R."/>
            <person name="Ravi A."/>
            <person name="Getino M."/>
            <person name="Pursley I."/>
            <person name="Horton D.L."/>
            <person name="Alikhan N.-F."/>
            <person name="Baker D."/>
            <person name="Gharbi K."/>
            <person name="Hall N."/>
            <person name="Watson M."/>
            <person name="Adriaenssens E.M."/>
            <person name="Foster-Nyarko E."/>
            <person name="Jarju S."/>
            <person name="Secka A."/>
            <person name="Antonio M."/>
            <person name="Oren A."/>
            <person name="Chaudhuri R."/>
            <person name="La Ragione R.M."/>
            <person name="Hildebrand F."/>
            <person name="Pallen M.J."/>
        </authorList>
    </citation>
    <scope>NUCLEOTIDE SEQUENCE [LARGE SCALE GENOMIC DNA]</scope>
    <source>
        <strain evidence="4 5">Sa3CVN1</strain>
    </source>
</reference>
<dbReference type="PROSITE" id="PS51186">
    <property type="entry name" value="GNAT"/>
    <property type="match status" value="1"/>
</dbReference>
<sequence length="160" mass="18811">MIRNVKIEDSKDIAKINNYYILNTCITFDMEKIELNDMKEKIKKHINRDPWIVYEENNRVIGYAYVSEWRSKAAFDLTKEVTIYLDINEKGKGVGTKLMEELLKRCREAGIHTLVSVITMPNDVSVSLHEKFGFKNVAYYKEVGYKQEKWLDVGSWHLLL</sequence>
<organism evidence="4 5">
    <name type="scientific">Clostridium cibarium</name>
    <dbReference type="NCBI Taxonomy" id="2762247"/>
    <lineage>
        <taxon>Bacteria</taxon>
        <taxon>Bacillati</taxon>
        <taxon>Bacillota</taxon>
        <taxon>Clostridia</taxon>
        <taxon>Eubacteriales</taxon>
        <taxon>Clostridiaceae</taxon>
        <taxon>Clostridium</taxon>
    </lineage>
</organism>
<dbReference type="EMBL" id="JACSRA010000032">
    <property type="protein sequence ID" value="MBD7912964.1"/>
    <property type="molecule type" value="Genomic_DNA"/>
</dbReference>
<keyword evidence="1" id="KW-0808">Transferase</keyword>
<dbReference type="SUPFAM" id="SSF55729">
    <property type="entry name" value="Acyl-CoA N-acyltransferases (Nat)"/>
    <property type="match status" value="1"/>
</dbReference>
<accession>A0ABR8PXS4</accession>
<protein>
    <submittedName>
        <fullName evidence="4">N-acetyltransferase</fullName>
    </submittedName>
</protein>
<proteinExistence type="predicted"/>
<comment type="caution">
    <text evidence="4">The sequence shown here is derived from an EMBL/GenBank/DDBJ whole genome shotgun (WGS) entry which is preliminary data.</text>
</comment>
<name>A0ABR8PXS4_9CLOT</name>
<keyword evidence="2" id="KW-0012">Acyltransferase</keyword>
<dbReference type="CDD" id="cd04301">
    <property type="entry name" value="NAT_SF"/>
    <property type="match status" value="1"/>
</dbReference>
<dbReference type="PANTHER" id="PTHR43072">
    <property type="entry name" value="N-ACETYLTRANSFERASE"/>
    <property type="match status" value="1"/>
</dbReference>
<dbReference type="InterPro" id="IPR016181">
    <property type="entry name" value="Acyl_CoA_acyltransferase"/>
</dbReference>
<dbReference type="PANTHER" id="PTHR43072:SF23">
    <property type="entry name" value="UPF0039 PROTEIN C11D3.02C"/>
    <property type="match status" value="1"/>
</dbReference>
<dbReference type="Pfam" id="PF00583">
    <property type="entry name" value="Acetyltransf_1"/>
    <property type="match status" value="1"/>
</dbReference>
<dbReference type="Gene3D" id="3.40.630.30">
    <property type="match status" value="1"/>
</dbReference>
<evidence type="ECO:0000259" key="3">
    <source>
        <dbReference type="PROSITE" id="PS51186"/>
    </source>
</evidence>
<dbReference type="RefSeq" id="WP_143317400.1">
    <property type="nucleotide sequence ID" value="NZ_JACSRA010000032.1"/>
</dbReference>
<evidence type="ECO:0000256" key="1">
    <source>
        <dbReference type="ARBA" id="ARBA00022679"/>
    </source>
</evidence>
<evidence type="ECO:0000313" key="4">
    <source>
        <dbReference type="EMBL" id="MBD7912964.1"/>
    </source>
</evidence>
<keyword evidence="5" id="KW-1185">Reference proteome</keyword>
<evidence type="ECO:0000256" key="2">
    <source>
        <dbReference type="ARBA" id="ARBA00023315"/>
    </source>
</evidence>
<dbReference type="InterPro" id="IPR000182">
    <property type="entry name" value="GNAT_dom"/>
</dbReference>
<evidence type="ECO:0000313" key="5">
    <source>
        <dbReference type="Proteomes" id="UP000627781"/>
    </source>
</evidence>